<keyword evidence="3 7" id="KW-0812">Transmembrane</keyword>
<comment type="caution">
    <text evidence="9">The sequence shown here is derived from an EMBL/GenBank/DDBJ whole genome shotgun (WGS) entry which is preliminary data.</text>
</comment>
<dbReference type="EMBL" id="JADKPN010000007">
    <property type="protein sequence ID" value="MBF4764060.1"/>
    <property type="molecule type" value="Genomic_DNA"/>
</dbReference>
<name>A0A930VFX3_9ACTN</name>
<dbReference type="InterPro" id="IPR007267">
    <property type="entry name" value="GtrA_DPMS_TM"/>
</dbReference>
<comment type="subcellular location">
    <subcellularLocation>
        <location evidence="1">Membrane</location>
        <topology evidence="1">Multi-pass membrane protein</topology>
    </subcellularLocation>
</comment>
<dbReference type="InterPro" id="IPR051401">
    <property type="entry name" value="GtrA_CellWall_Glycosyl"/>
</dbReference>
<dbReference type="PANTHER" id="PTHR38459">
    <property type="entry name" value="PROPHAGE BACTOPRENOL-LINKED GLUCOSE TRANSLOCASE HOMOLOG"/>
    <property type="match status" value="1"/>
</dbReference>
<keyword evidence="5 7" id="KW-0472">Membrane</keyword>
<dbReference type="GO" id="GO:0000271">
    <property type="term" value="P:polysaccharide biosynthetic process"/>
    <property type="evidence" value="ECO:0007669"/>
    <property type="project" value="InterPro"/>
</dbReference>
<evidence type="ECO:0000256" key="7">
    <source>
        <dbReference type="SAM" id="Phobius"/>
    </source>
</evidence>
<dbReference type="AlphaFoldDB" id="A0A930VFX3"/>
<feature type="transmembrane region" description="Helical" evidence="7">
    <location>
        <begin position="87"/>
        <end position="107"/>
    </location>
</feature>
<organism evidence="9 10">
    <name type="scientific">Nocardioides islandensis</name>
    <dbReference type="NCBI Taxonomy" id="433663"/>
    <lineage>
        <taxon>Bacteria</taxon>
        <taxon>Bacillati</taxon>
        <taxon>Actinomycetota</taxon>
        <taxon>Actinomycetes</taxon>
        <taxon>Propionibacteriales</taxon>
        <taxon>Nocardioidaceae</taxon>
        <taxon>Nocardioides</taxon>
    </lineage>
</organism>
<feature type="domain" description="GtrA/DPMS transmembrane" evidence="8">
    <location>
        <begin position="14"/>
        <end position="143"/>
    </location>
</feature>
<evidence type="ECO:0000313" key="9">
    <source>
        <dbReference type="EMBL" id="MBF4764060.1"/>
    </source>
</evidence>
<evidence type="ECO:0000256" key="4">
    <source>
        <dbReference type="ARBA" id="ARBA00022989"/>
    </source>
</evidence>
<dbReference type="Proteomes" id="UP000640489">
    <property type="component" value="Unassembled WGS sequence"/>
</dbReference>
<protein>
    <submittedName>
        <fullName evidence="9">GtrA family protein</fullName>
    </submittedName>
</protein>
<feature type="transmembrane region" description="Helical" evidence="7">
    <location>
        <begin position="50"/>
        <end position="67"/>
    </location>
</feature>
<dbReference type="PANTHER" id="PTHR38459:SF1">
    <property type="entry name" value="PROPHAGE BACTOPRENOL-LINKED GLUCOSE TRANSLOCASE HOMOLOG"/>
    <property type="match status" value="1"/>
</dbReference>
<gene>
    <name evidence="9" type="ORF">ISU07_13070</name>
</gene>
<evidence type="ECO:0000256" key="1">
    <source>
        <dbReference type="ARBA" id="ARBA00004141"/>
    </source>
</evidence>
<keyword evidence="10" id="KW-1185">Reference proteome</keyword>
<dbReference type="RefSeq" id="WP_194707239.1">
    <property type="nucleotide sequence ID" value="NZ_JADKPN010000007.1"/>
</dbReference>
<reference evidence="9" key="1">
    <citation type="submission" date="2020-11" db="EMBL/GenBank/DDBJ databases">
        <title>Nocardioides sp. nov., isolated from Soil of Cynanchum wilfordii Hemsley rhizosphere.</title>
        <authorList>
            <person name="Lee J.-S."/>
            <person name="Suh M.K."/>
            <person name="Kim J.-S."/>
        </authorList>
    </citation>
    <scope>NUCLEOTIDE SEQUENCE</scope>
    <source>
        <strain evidence="9">KCTC 19275</strain>
    </source>
</reference>
<dbReference type="Pfam" id="PF04138">
    <property type="entry name" value="GtrA_DPMS_TM"/>
    <property type="match status" value="1"/>
</dbReference>
<evidence type="ECO:0000256" key="2">
    <source>
        <dbReference type="ARBA" id="ARBA00009399"/>
    </source>
</evidence>
<feature type="region of interest" description="Disordered" evidence="6">
    <location>
        <begin position="154"/>
        <end position="190"/>
    </location>
</feature>
<feature type="transmembrane region" description="Helical" evidence="7">
    <location>
        <begin position="119"/>
        <end position="137"/>
    </location>
</feature>
<proteinExistence type="inferred from homology"/>
<feature type="compositionally biased region" description="Low complexity" evidence="6">
    <location>
        <begin position="160"/>
        <end position="179"/>
    </location>
</feature>
<accession>A0A930VFX3</accession>
<evidence type="ECO:0000256" key="3">
    <source>
        <dbReference type="ARBA" id="ARBA00022692"/>
    </source>
</evidence>
<dbReference type="GO" id="GO:0005886">
    <property type="term" value="C:plasma membrane"/>
    <property type="evidence" value="ECO:0007669"/>
    <property type="project" value="TreeGrafter"/>
</dbReference>
<evidence type="ECO:0000313" key="10">
    <source>
        <dbReference type="Proteomes" id="UP000640489"/>
    </source>
</evidence>
<evidence type="ECO:0000256" key="5">
    <source>
        <dbReference type="ARBA" id="ARBA00023136"/>
    </source>
</evidence>
<feature type="compositionally biased region" description="Gly residues" evidence="6">
    <location>
        <begin position="180"/>
        <end position="190"/>
    </location>
</feature>
<feature type="transmembrane region" description="Helical" evidence="7">
    <location>
        <begin position="12"/>
        <end position="38"/>
    </location>
</feature>
<sequence>MGDGWHRLLTEIGRFAAVGGIATFVAFLIFNFLVHGFYVTNDPWLPGHPVTAFVIANFVGMLISYRLSRQWTFKHRPPQHADGGRTAYFVINTVTMIIPMACLWFSRNVLGLDDPLADNLSGVVIGQLLGQVARFYLFRTYVFPRPAHLDPFRPWAGNETDATADGTASDATGTSTGGRAQPGGPGAAAG</sequence>
<keyword evidence="4 7" id="KW-1133">Transmembrane helix</keyword>
<evidence type="ECO:0000256" key="6">
    <source>
        <dbReference type="SAM" id="MobiDB-lite"/>
    </source>
</evidence>
<comment type="similarity">
    <text evidence="2">Belongs to the GtrA family.</text>
</comment>
<evidence type="ECO:0000259" key="8">
    <source>
        <dbReference type="Pfam" id="PF04138"/>
    </source>
</evidence>